<protein>
    <submittedName>
        <fullName evidence="2">Uncharacterized protein</fullName>
    </submittedName>
</protein>
<dbReference type="OrthoDB" id="4807786at2759"/>
<reference evidence="2" key="2">
    <citation type="submission" date="2020-11" db="EMBL/GenBank/DDBJ databases">
        <title>Whole genome sequencing of Colletotrichum sp.</title>
        <authorList>
            <person name="Li H."/>
        </authorList>
    </citation>
    <scope>NUCLEOTIDE SEQUENCE</scope>
    <source>
        <strain evidence="2">CkLH20</strain>
    </source>
</reference>
<keyword evidence="1" id="KW-0812">Transmembrane</keyword>
<feature type="transmembrane region" description="Helical" evidence="1">
    <location>
        <begin position="20"/>
        <end position="37"/>
    </location>
</feature>
<keyword evidence="1" id="KW-1133">Transmembrane helix</keyword>
<dbReference type="AlphaFoldDB" id="A0A9P6I486"/>
<evidence type="ECO:0000313" key="2">
    <source>
        <dbReference type="EMBL" id="KAF9875739.1"/>
    </source>
</evidence>
<evidence type="ECO:0000256" key="1">
    <source>
        <dbReference type="SAM" id="Phobius"/>
    </source>
</evidence>
<dbReference type="GeneID" id="62162462"/>
<comment type="caution">
    <text evidence="2">The sequence shown here is derived from an EMBL/GenBank/DDBJ whole genome shotgun (WGS) entry which is preliminary data.</text>
</comment>
<keyword evidence="3" id="KW-1185">Reference proteome</keyword>
<name>A0A9P6I486_9PEZI</name>
<dbReference type="Proteomes" id="UP000781932">
    <property type="component" value="Unassembled WGS sequence"/>
</dbReference>
<gene>
    <name evidence="2" type="ORF">CkaCkLH20_06671</name>
</gene>
<accession>A0A9P6I486</accession>
<organism evidence="2 3">
    <name type="scientific">Colletotrichum karsti</name>
    <dbReference type="NCBI Taxonomy" id="1095194"/>
    <lineage>
        <taxon>Eukaryota</taxon>
        <taxon>Fungi</taxon>
        <taxon>Dikarya</taxon>
        <taxon>Ascomycota</taxon>
        <taxon>Pezizomycotina</taxon>
        <taxon>Sordariomycetes</taxon>
        <taxon>Hypocreomycetidae</taxon>
        <taxon>Glomerellales</taxon>
        <taxon>Glomerellaceae</taxon>
        <taxon>Colletotrichum</taxon>
        <taxon>Colletotrichum boninense species complex</taxon>
    </lineage>
</organism>
<reference evidence="2" key="1">
    <citation type="submission" date="2020-03" db="EMBL/GenBank/DDBJ databases">
        <authorList>
            <person name="He L."/>
        </authorList>
    </citation>
    <scope>NUCLEOTIDE SEQUENCE</scope>
    <source>
        <strain evidence="2">CkLH20</strain>
    </source>
</reference>
<feature type="transmembrane region" description="Helical" evidence="1">
    <location>
        <begin position="44"/>
        <end position="61"/>
    </location>
</feature>
<dbReference type="EMBL" id="JAATWM020000020">
    <property type="protein sequence ID" value="KAF9875739.1"/>
    <property type="molecule type" value="Genomic_DNA"/>
</dbReference>
<proteinExistence type="predicted"/>
<sequence length="429" mass="50032">MLEDITPSPDLEALTANYPILSVYLPPFFSAFIYLWLSGQAIRWFCFTMNSLQCVYMYLFPHCLWLRRLTRRVLKQNLNDTRHSPFYGVDTFCFLLYDIESVGDDARRKLCAILSAAERERIVDAEDAQEVPWWDYLPWRIVQAMKPRTILRLSRRLSTTEPVSIIYGEETWFESPPPEENLPLLLDKKILALISQPVSSSQRTDAMNEVTSNLNALRHDLAQQIHAARRPRQFTPSQFAKCIEWAWTSNPYLVDFQKRYKVPNWGVPVPIGLFAADADTRSRIFRPHNPDPRGNSVRISVDPEAGAARIELDEDSPSFVRNLEGTVNEFRVLHVELLTSFKELFKPDENPFTEATRYSHPREEQRKAPQTLEDIVQEAFRRVAKSTGEKMDSERNILDHWRALKAWRPKSFDERDRFSPLPPLTERVF</sequence>
<dbReference type="RefSeq" id="XP_038745200.1">
    <property type="nucleotide sequence ID" value="XM_038889388.1"/>
</dbReference>
<keyword evidence="1" id="KW-0472">Membrane</keyword>
<evidence type="ECO:0000313" key="3">
    <source>
        <dbReference type="Proteomes" id="UP000781932"/>
    </source>
</evidence>